<dbReference type="PANTHER" id="PTHR10587">
    <property type="entry name" value="GLYCOSYL TRANSFERASE-RELATED"/>
    <property type="match status" value="1"/>
</dbReference>
<evidence type="ECO:0000256" key="2">
    <source>
        <dbReference type="ARBA" id="ARBA00022801"/>
    </source>
</evidence>
<dbReference type="Pfam" id="PF01522">
    <property type="entry name" value="Polysacc_deac_1"/>
    <property type="match status" value="1"/>
</dbReference>
<feature type="domain" description="NodB homology" evidence="3">
    <location>
        <begin position="78"/>
        <end position="261"/>
    </location>
</feature>
<dbReference type="Proteomes" id="UP000234789">
    <property type="component" value="Unassembled WGS sequence"/>
</dbReference>
<keyword evidence="5" id="KW-1185">Reference proteome</keyword>
<dbReference type="GO" id="GO:0016810">
    <property type="term" value="F:hydrolase activity, acting on carbon-nitrogen (but not peptide) bonds"/>
    <property type="evidence" value="ECO:0007669"/>
    <property type="project" value="InterPro"/>
</dbReference>
<dbReference type="EC" id="3.5.1.-" evidence="4"/>
<sequence length="279" mass="30781">MKPLRRWPGWPALLLALLPLLGGTPKIAGAASAGEAPTAAPAEAVVQAAALKPRTVSWITLSREYPGAFATRGPAGIKRVALTFDDVPDEQYTPEVLDILAREHVRATFFVVGERAAKAPSVLCRIRAEGHAIGNHSYDHTSYAHLPPSKFEEQIESTSRLLRTHLGFTPRFLRPPYGEITPRQLMWTQSRGYFVVNWDVDTQDWRGLSADQIVRNAQKTLAPGSIILQHAGGGIGEDLSGTVKALPRLIRMLRDQGYEMVTVPELLGESEEIEKMRLY</sequence>
<organism evidence="4 5">
    <name type="scientific">Paenibacillus pasadenensis</name>
    <dbReference type="NCBI Taxonomy" id="217090"/>
    <lineage>
        <taxon>Bacteria</taxon>
        <taxon>Bacillati</taxon>
        <taxon>Bacillota</taxon>
        <taxon>Bacilli</taxon>
        <taxon>Bacillales</taxon>
        <taxon>Paenibacillaceae</taxon>
        <taxon>Paenibacillus</taxon>
    </lineage>
</organism>
<dbReference type="EMBL" id="NFEZ01000003">
    <property type="protein sequence ID" value="PLT47307.1"/>
    <property type="molecule type" value="Genomic_DNA"/>
</dbReference>
<dbReference type="PANTHER" id="PTHR10587:SF133">
    <property type="entry name" value="CHITIN DEACETYLASE 1-RELATED"/>
    <property type="match status" value="1"/>
</dbReference>
<dbReference type="RefSeq" id="WP_028600496.1">
    <property type="nucleotide sequence ID" value="NZ_BIMM01000062.1"/>
</dbReference>
<dbReference type="InterPro" id="IPR002509">
    <property type="entry name" value="NODB_dom"/>
</dbReference>
<evidence type="ECO:0000313" key="5">
    <source>
        <dbReference type="Proteomes" id="UP000234789"/>
    </source>
</evidence>
<name>A0A2N5NAC7_9BACL</name>
<dbReference type="GO" id="GO:0005975">
    <property type="term" value="P:carbohydrate metabolic process"/>
    <property type="evidence" value="ECO:0007669"/>
    <property type="project" value="InterPro"/>
</dbReference>
<dbReference type="InterPro" id="IPR011330">
    <property type="entry name" value="Glyco_hydro/deAcase_b/a-brl"/>
</dbReference>
<dbReference type="CDD" id="cd10917">
    <property type="entry name" value="CE4_NodB_like_6s_7s"/>
    <property type="match status" value="1"/>
</dbReference>
<keyword evidence="1" id="KW-0479">Metal-binding</keyword>
<evidence type="ECO:0000256" key="1">
    <source>
        <dbReference type="ARBA" id="ARBA00022723"/>
    </source>
</evidence>
<evidence type="ECO:0000313" key="4">
    <source>
        <dbReference type="EMBL" id="PLT47307.1"/>
    </source>
</evidence>
<proteinExistence type="predicted"/>
<comment type="caution">
    <text evidence="4">The sequence shown here is derived from an EMBL/GenBank/DDBJ whole genome shotgun (WGS) entry which is preliminary data.</text>
</comment>
<protein>
    <submittedName>
        <fullName evidence="4">Peptidoglycan N-acetylglucosamine deacetylase</fullName>
        <ecNumber evidence="4">3.5.1.-</ecNumber>
    </submittedName>
</protein>
<keyword evidence="2 4" id="KW-0378">Hydrolase</keyword>
<accession>A0A2N5NAC7</accession>
<dbReference type="SUPFAM" id="SSF88713">
    <property type="entry name" value="Glycoside hydrolase/deacetylase"/>
    <property type="match status" value="1"/>
</dbReference>
<dbReference type="GO" id="GO:0046872">
    <property type="term" value="F:metal ion binding"/>
    <property type="evidence" value="ECO:0007669"/>
    <property type="project" value="UniProtKB-KW"/>
</dbReference>
<dbReference type="PROSITE" id="PS51677">
    <property type="entry name" value="NODB"/>
    <property type="match status" value="1"/>
</dbReference>
<dbReference type="AlphaFoldDB" id="A0A2N5NAC7"/>
<reference evidence="4 5" key="1">
    <citation type="submission" date="2017-05" db="EMBL/GenBank/DDBJ databases">
        <title>Functional genome analysis of Paenibacillus pasadenensis strain R16: insights on endophytic life style and antifungal activity.</title>
        <authorList>
            <person name="Passera A."/>
            <person name="Marcolungo L."/>
            <person name="Casati P."/>
            <person name="Brasca M."/>
            <person name="Quaglino F."/>
            <person name="Delledonne M."/>
        </authorList>
    </citation>
    <scope>NUCLEOTIDE SEQUENCE [LARGE SCALE GENOMIC DNA]</scope>
    <source>
        <strain evidence="4 5">R16</strain>
    </source>
</reference>
<gene>
    <name evidence="4" type="ORF">B8V81_1531</name>
</gene>
<dbReference type="OrthoDB" id="2649545at2"/>
<dbReference type="InterPro" id="IPR050248">
    <property type="entry name" value="Polysacc_deacetylase_ArnD"/>
</dbReference>
<dbReference type="GO" id="GO:0016020">
    <property type="term" value="C:membrane"/>
    <property type="evidence" value="ECO:0007669"/>
    <property type="project" value="TreeGrafter"/>
</dbReference>
<evidence type="ECO:0000259" key="3">
    <source>
        <dbReference type="PROSITE" id="PS51677"/>
    </source>
</evidence>
<dbReference type="Gene3D" id="3.20.20.370">
    <property type="entry name" value="Glycoside hydrolase/deacetylase"/>
    <property type="match status" value="1"/>
</dbReference>